<reference evidence="2" key="1">
    <citation type="submission" date="2018-05" db="EMBL/GenBank/DDBJ databases">
        <authorList>
            <person name="Lanie J.A."/>
            <person name="Ng W.-L."/>
            <person name="Kazmierczak K.M."/>
            <person name="Andrzejewski T.M."/>
            <person name="Davidsen T.M."/>
            <person name="Wayne K.J."/>
            <person name="Tettelin H."/>
            <person name="Glass J.I."/>
            <person name="Rusch D."/>
            <person name="Podicherti R."/>
            <person name="Tsui H.-C.T."/>
            <person name="Winkler M.E."/>
        </authorList>
    </citation>
    <scope>NUCLEOTIDE SEQUENCE</scope>
</reference>
<proteinExistence type="predicted"/>
<name>A0A382RJU7_9ZZZZ</name>
<feature type="region of interest" description="Disordered" evidence="1">
    <location>
        <begin position="48"/>
        <end position="77"/>
    </location>
</feature>
<sequence length="77" mass="8711">MAAGRMRVNIRGSFRRNPKAKRFHKLANSTSQGINSFYRCTEKTRLASQKRTRGDKKVWQGGSWKAAKNAQTQVAKG</sequence>
<dbReference type="EMBL" id="UINC01121833">
    <property type="protein sequence ID" value="SVC97268.1"/>
    <property type="molecule type" value="Genomic_DNA"/>
</dbReference>
<accession>A0A382RJU7</accession>
<gene>
    <name evidence="2" type="ORF">METZ01_LOCUS350122</name>
</gene>
<dbReference type="AlphaFoldDB" id="A0A382RJU7"/>
<protein>
    <submittedName>
        <fullName evidence="2">Uncharacterized protein</fullName>
    </submittedName>
</protein>
<evidence type="ECO:0000313" key="2">
    <source>
        <dbReference type="EMBL" id="SVC97268.1"/>
    </source>
</evidence>
<evidence type="ECO:0000256" key="1">
    <source>
        <dbReference type="SAM" id="MobiDB-lite"/>
    </source>
</evidence>
<organism evidence="2">
    <name type="scientific">marine metagenome</name>
    <dbReference type="NCBI Taxonomy" id="408172"/>
    <lineage>
        <taxon>unclassified sequences</taxon>
        <taxon>metagenomes</taxon>
        <taxon>ecological metagenomes</taxon>
    </lineage>
</organism>